<dbReference type="RefSeq" id="WP_150937546.1">
    <property type="nucleotide sequence ID" value="NZ_WAAT01000028.1"/>
</dbReference>
<dbReference type="Gene3D" id="1.20.1440.60">
    <property type="entry name" value="23S rRNA-intervening sequence"/>
    <property type="match status" value="1"/>
</dbReference>
<dbReference type="CDD" id="cd16377">
    <property type="entry name" value="23S_rRNA_IVP_like"/>
    <property type="match status" value="1"/>
</dbReference>
<dbReference type="PANTHER" id="PTHR38471">
    <property type="entry name" value="FOUR HELIX BUNDLE PROTEIN"/>
    <property type="match status" value="1"/>
</dbReference>
<dbReference type="EMBL" id="WAAT01000028">
    <property type="protein sequence ID" value="KAB1069165.1"/>
    <property type="molecule type" value="Genomic_DNA"/>
</dbReference>
<dbReference type="AlphaFoldDB" id="A0A6N6MJZ0"/>
<reference evidence="1 2" key="1">
    <citation type="submission" date="2019-09" db="EMBL/GenBank/DDBJ databases">
        <authorList>
            <person name="Cao W.R."/>
        </authorList>
    </citation>
    <scope>NUCLEOTIDE SEQUENCE [LARGE SCALE GENOMIC DNA]</scope>
    <source>
        <strain evidence="1 2">B1N29</strain>
    </source>
</reference>
<evidence type="ECO:0000313" key="2">
    <source>
        <dbReference type="Proteomes" id="UP000441333"/>
    </source>
</evidence>
<dbReference type="NCBIfam" id="TIGR02436">
    <property type="entry name" value="four helix bundle protein"/>
    <property type="match status" value="1"/>
</dbReference>
<accession>A0A6N6MJZ0</accession>
<keyword evidence="2" id="KW-1185">Reference proteome</keyword>
<dbReference type="Pfam" id="PF05635">
    <property type="entry name" value="23S_rRNA_IVP"/>
    <property type="match status" value="1"/>
</dbReference>
<sequence length="121" mass="14017">MLHTFSFEKLRVWIDSKELVKIIYQVTRNFPSEEKFGLTNQLRRASISVASNLAEGTSRNTNKDKAHFTTIAFSSLMEVLNQIIIAKELNFIDDNNYQVIRSEIEKIANKLNALRRSQLNK</sequence>
<gene>
    <name evidence="1" type="ORF">F6U93_05285</name>
</gene>
<protein>
    <submittedName>
        <fullName evidence="1">Four helix bundle protein</fullName>
    </submittedName>
</protein>
<dbReference type="Proteomes" id="UP000441333">
    <property type="component" value="Unassembled WGS sequence"/>
</dbReference>
<comment type="caution">
    <text evidence="1">The sequence shown here is derived from an EMBL/GenBank/DDBJ whole genome shotgun (WGS) entry which is preliminary data.</text>
</comment>
<dbReference type="PANTHER" id="PTHR38471:SF2">
    <property type="entry name" value="FOUR HELIX BUNDLE PROTEIN"/>
    <property type="match status" value="1"/>
</dbReference>
<proteinExistence type="predicted"/>
<organism evidence="1 2">
    <name type="scientific">Pseudotamlana haliotis</name>
    <dbReference type="NCBI Taxonomy" id="2614804"/>
    <lineage>
        <taxon>Bacteria</taxon>
        <taxon>Pseudomonadati</taxon>
        <taxon>Bacteroidota</taxon>
        <taxon>Flavobacteriia</taxon>
        <taxon>Flavobacteriales</taxon>
        <taxon>Flavobacteriaceae</taxon>
        <taxon>Pseudotamlana</taxon>
    </lineage>
</organism>
<name>A0A6N6MJZ0_9FLAO</name>
<evidence type="ECO:0000313" key="1">
    <source>
        <dbReference type="EMBL" id="KAB1069165.1"/>
    </source>
</evidence>
<dbReference type="InterPro" id="IPR036583">
    <property type="entry name" value="23S_rRNA_IVS_sf"/>
</dbReference>
<dbReference type="SUPFAM" id="SSF158446">
    <property type="entry name" value="IVS-encoded protein-like"/>
    <property type="match status" value="1"/>
</dbReference>
<dbReference type="InterPro" id="IPR012657">
    <property type="entry name" value="23S_rRNA-intervening_sequence"/>
</dbReference>